<dbReference type="Pfam" id="PF00176">
    <property type="entry name" value="SNF2-rel_dom"/>
    <property type="match status" value="1"/>
</dbReference>
<dbReference type="Gene3D" id="2.40.50.40">
    <property type="match status" value="2"/>
</dbReference>
<dbReference type="CDD" id="cd18668">
    <property type="entry name" value="CD1_tandem_CHD5-9_like"/>
    <property type="match status" value="1"/>
</dbReference>
<dbReference type="GeneTree" id="ENSGT00940000158986"/>
<feature type="domain" description="Helicase C-terminal" evidence="16">
    <location>
        <begin position="606"/>
        <end position="775"/>
    </location>
</feature>
<feature type="domain" description="Helicase ATP-binding" evidence="15">
    <location>
        <begin position="292"/>
        <end position="466"/>
    </location>
</feature>
<keyword evidence="7" id="KW-0156">Chromatin regulator</keyword>
<dbReference type="GO" id="GO:0003677">
    <property type="term" value="F:DNA binding"/>
    <property type="evidence" value="ECO:0007669"/>
    <property type="project" value="UniProtKB-KW"/>
</dbReference>
<feature type="region of interest" description="Disordered" evidence="13">
    <location>
        <begin position="1441"/>
        <end position="1460"/>
    </location>
</feature>
<comment type="similarity">
    <text evidence="2">Belongs to the SNF2/RAD54 helicase family.</text>
</comment>
<dbReference type="Gene3D" id="1.10.10.60">
    <property type="entry name" value="Homeodomain-like"/>
    <property type="match status" value="2"/>
</dbReference>
<dbReference type="SUPFAM" id="SSF52540">
    <property type="entry name" value="P-loop containing nucleoside triphosphate hydrolases"/>
    <property type="match status" value="2"/>
</dbReference>
<dbReference type="Pfam" id="PF00385">
    <property type="entry name" value="Chromo"/>
    <property type="match status" value="2"/>
</dbReference>
<name>A0A9J7ZUI9_CYPCA</name>
<feature type="compositionally biased region" description="Pro residues" evidence="13">
    <location>
        <begin position="1983"/>
        <end position="2003"/>
    </location>
</feature>
<evidence type="ECO:0000256" key="2">
    <source>
        <dbReference type="ARBA" id="ARBA00007025"/>
    </source>
</evidence>
<evidence type="ECO:0000256" key="4">
    <source>
        <dbReference type="ARBA" id="ARBA00022741"/>
    </source>
</evidence>
<dbReference type="Pfam" id="PF00271">
    <property type="entry name" value="Helicase_C"/>
    <property type="match status" value="1"/>
</dbReference>
<dbReference type="GO" id="GO:0005634">
    <property type="term" value="C:nucleus"/>
    <property type="evidence" value="ECO:0007669"/>
    <property type="project" value="UniProtKB-SubCell"/>
</dbReference>
<keyword evidence="5" id="KW-0378">Hydrolase</keyword>
<dbReference type="FunFam" id="2.40.50.40:FF:000001">
    <property type="entry name" value="chromodomain-helicase-DNA-binding protein 8 isoform X4"/>
    <property type="match status" value="1"/>
</dbReference>
<dbReference type="InterPro" id="IPR000953">
    <property type="entry name" value="Chromo/chromo_shadow_dom"/>
</dbReference>
<feature type="domain" description="Chromo" evidence="14">
    <location>
        <begin position="194"/>
        <end position="237"/>
    </location>
</feature>
<evidence type="ECO:0000256" key="13">
    <source>
        <dbReference type="SAM" id="MobiDB-lite"/>
    </source>
</evidence>
<feature type="region of interest" description="Disordered" evidence="13">
    <location>
        <begin position="986"/>
        <end position="1008"/>
    </location>
</feature>
<evidence type="ECO:0000259" key="15">
    <source>
        <dbReference type="PROSITE" id="PS51192"/>
    </source>
</evidence>
<dbReference type="SUPFAM" id="SSF54160">
    <property type="entry name" value="Chromo domain-like"/>
    <property type="match status" value="2"/>
</dbReference>
<keyword evidence="10" id="KW-0804">Transcription</keyword>
<sequence>MSAFSLTLRWNGLLLLIYLNVFGNCFIKNFTIICKSLSLSLSLSFSLSLSVQKRRSGRQVKRRKYNEDLDFKVVDDDGETIAVLGPGRIAAMSSSTLAWQAEEPPEDEANIIEKILSVRTVKKETSPDEPPEEMEEFYVKYRNFSYLHCKWATLEELEKDPRISQKIKRFRNKQAQMKHIFTELDEDLFNPDYIEVDRVLEIAITTDTETGEEVTHYLVKWCSLSYEESTWELQEDVDPVKIREFEELKEIPEIKHVERPLPEQWQKLEKSKEYRNANQLREYQLEGMNWLLFNWYNRKNCILADEMGLGKTIQSITFLYEIFLMGLRGPFLIIAPLSTITNWEREFRTWTEMNAIVYHGSQISRQMIQQYEMYHRDEQGNIVSGQFKFHGIITTFEMIMADCPELKKINWRCVVIDEAHRLKNRNCKLLEGLKLMNLEHKVLLTGTPLQNSVEELFSLLNFLEPSQFPSETTFLEEFGDLKTEEQVKKLQAILKPMMLRRLKDDVEKNLAPKEETIIEVELTNIQKKYYRAILEKNFAFLAKGANQHNMPNLINTMMELRKCCNHPYLITGAEEKILESFKKTYSSDAADFQLQAMIQAAGKLVLIDKLLPKLLAGGHKVLVFSQMVRCLDILEDYLIQRRYTYERIDGRVRGNLRQAAIDRFSKVDSDRFVFLLCTRAGGLGINLTAADTCIIFDSDWNPQNDLQAQARCHRIGQSKAVKVYRLITRNSYEREMFDKASLKLGLDKAVLQDINRKGSLNGVQQLSKLEVEDLLRKGAYGALMDEEDEGSKFCEEDIDQILQRRTQTITIQSEGKGSTFAKASFVSSGNRTDISLDDPNFWQKWAKIAELEIDSKAEKESLVIDTPRVRKQTRHYNSFEDDELMEFSELDSDSEERPCRTRRLSDRNRRYLRAECFRVEKNLLIFGWGRWKDILNHGRFKWHLTERDMEVLCRALLVYCVRHYKGDDKIKSFIWDLITPTKDGHNQALQNHSGLSAPVPRGRKGKKLKNQLSPPELKNADWLVHCNPEVVLQDDSYKKHLKQHCNKVLLRVRMLYYLKVEVLGEAANQALEGIPASKLEVTLPDIDYIEIPTIWWDAEADKSLLIGVHKHGYERYNAMRADPALCFLERVGMPDVTALTVEQSGPETASDENDIKSEELEEKVEIKVIIGSQRNQGRIQWPAGSALTARLRRLITAYQRYTRREPLRHDFLLHEGIAPVAWQIGEFRHCTTEPDPLFLEWQRRWTRREQADFYRTVSSFGVVYDPEKKTFDWSQFRALARLERKTDESLERYFHSFVSMCRTACRLPPRKDEGNVDTSLFVEPITEERAARTLYRIELLRKVREQVLRHLLLGARLQLCRPSLYLPVWWECGKHDRDLLIGVAKHGLSRTDFYILNDPQLSFLEAHRNYVHKENHRYPVPGLPHHHCCLYDANLGHCQSPQPPEYHPTPSHHTPTQLVHTHGHHQPTEVVASESESLTSDTLHIKSGKEAFNGFPFNSATGGQNMLNSYGVQGELNGSQGDMADSIAGKLRSDVLVGEQGSSEETGLMAPSVELDELQTPWESSDHAEASDMFNETDPILGAQTLEPSFLDAPQPEDGREGDETLTDCLSMPSSDSQSNPVEPLAPSFMLFKDLNVGETSVDQTDLSASLPEYVSPPPPLGLTDVSLDQTDPIRRKSLKNCFSLFLSQHALNNNSCNFFFFAFLALLGDVDGPRFALPMCEMADSVHEIREPTIAQLLQEKALFSFSEWPKDRVIINRIDSICHTILKGKWPSSSQQYESPTSLANTCVPSSAHQRAGFLSTRMPISQSLNFNLSHTGIFKRLVAPSFLPELKRPRRGFEFEAEVLAKPSHLGEKIQVVPHRANALLLNGWQDAAIDLSKPTELTVGGDSGPVGQMSHTVQSAPHKITGIGSIQGSLGLDMAGILQAGLIHPVTGQIVNGSLRRDDSMLRRRRGRRRNIETPDLSFIKGRSVNLPEQQVCPPATPTTLPTPPPAPSPIPPPASEAMNVSLDRETANKGLMEWLRQNPNYNMDMLHSFLERPKQRRHRCKDPTKLDVNSLTGEERVPVVFPIPLSQGFLPEGKFTRILSGPVCRDPGPHRRGRRPRSEMPKAPELPAGMGPLFMNGGFIGSMDLVSLSNLRNVPGIPLTGIMGFPHGFATAVPSGDDAKNGLSMLPMMLHGMAAVQPSMYSAHMSGMMNQTLSTATASSTTASQGEEKKVSASVSTAASTSSSSSSITSTGSHLTFNPFLIPGMSHSLLYPHMFLPPGSIMALPSMTAADSTGSPKRKRKKVREEGPEEGSSNIGVLPAELHLIQSRWTTVFCS</sequence>
<dbReference type="SMART" id="SM00490">
    <property type="entry name" value="HELICc"/>
    <property type="match status" value="1"/>
</dbReference>
<accession>A0A9J7ZUI9</accession>
<keyword evidence="6" id="KW-0067">ATP-binding</keyword>
<evidence type="ECO:0000259" key="16">
    <source>
        <dbReference type="PROSITE" id="PS51194"/>
    </source>
</evidence>
<evidence type="ECO:0000256" key="11">
    <source>
        <dbReference type="ARBA" id="ARBA00023242"/>
    </source>
</evidence>
<dbReference type="Pfam" id="PF23078">
    <property type="entry name" value="HTH_CHD6-9"/>
    <property type="match status" value="1"/>
</dbReference>
<dbReference type="InterPro" id="IPR038718">
    <property type="entry name" value="SNF2-like_sf"/>
</dbReference>
<feature type="region of interest" description="Disordered" evidence="13">
    <location>
        <begin position="2089"/>
        <end position="2114"/>
    </location>
</feature>
<reference evidence="17" key="2">
    <citation type="submission" date="2025-09" db="UniProtKB">
        <authorList>
            <consortium name="Ensembl"/>
        </authorList>
    </citation>
    <scope>IDENTIFICATION</scope>
</reference>
<dbReference type="Gene3D" id="3.40.50.10810">
    <property type="entry name" value="Tandem AAA-ATPase domain"/>
    <property type="match status" value="1"/>
</dbReference>
<dbReference type="InterPro" id="IPR016197">
    <property type="entry name" value="Chromo-like_dom_sf"/>
</dbReference>
<dbReference type="Ensembl" id="ENSCCRT00000130502.1">
    <property type="protein sequence ID" value="ENSCCRP00000132830.1"/>
    <property type="gene ID" value="ENSCCRG00000011605.2"/>
</dbReference>
<comment type="subcellular location">
    <subcellularLocation>
        <location evidence="1">Nucleus</location>
    </subcellularLocation>
</comment>
<keyword evidence="9" id="KW-0238">DNA-binding</keyword>
<feature type="domain" description="Chromo" evidence="14">
    <location>
        <begin position="110"/>
        <end position="174"/>
    </location>
</feature>
<dbReference type="InterPro" id="IPR056342">
    <property type="entry name" value="HTH_CHD6-9"/>
</dbReference>
<keyword evidence="4" id="KW-0547">Nucleotide-binding</keyword>
<evidence type="ECO:0000256" key="5">
    <source>
        <dbReference type="ARBA" id="ARBA00022801"/>
    </source>
</evidence>
<organism evidence="17 18">
    <name type="scientific">Cyprinus carpio carpio</name>
    <dbReference type="NCBI Taxonomy" id="630221"/>
    <lineage>
        <taxon>Eukaryota</taxon>
        <taxon>Metazoa</taxon>
        <taxon>Chordata</taxon>
        <taxon>Craniata</taxon>
        <taxon>Vertebrata</taxon>
        <taxon>Euteleostomi</taxon>
        <taxon>Actinopterygii</taxon>
        <taxon>Neopterygii</taxon>
        <taxon>Teleostei</taxon>
        <taxon>Ostariophysi</taxon>
        <taxon>Cypriniformes</taxon>
        <taxon>Cyprinidae</taxon>
        <taxon>Cyprininae</taxon>
        <taxon>Cyprinus</taxon>
    </lineage>
</organism>
<dbReference type="GO" id="GO:0005524">
    <property type="term" value="F:ATP binding"/>
    <property type="evidence" value="ECO:0007669"/>
    <property type="project" value="UniProtKB-KW"/>
</dbReference>
<evidence type="ECO:0000256" key="8">
    <source>
        <dbReference type="ARBA" id="ARBA00023015"/>
    </source>
</evidence>
<dbReference type="InterPro" id="IPR014001">
    <property type="entry name" value="Helicase_ATP-bd"/>
</dbReference>
<dbReference type="PROSITE" id="PS51194">
    <property type="entry name" value="HELICASE_CTER"/>
    <property type="match status" value="1"/>
</dbReference>
<dbReference type="SMART" id="SM00487">
    <property type="entry name" value="DEXDc"/>
    <property type="match status" value="1"/>
</dbReference>
<dbReference type="PROSITE" id="PS50013">
    <property type="entry name" value="CHROMO_2"/>
    <property type="match status" value="2"/>
</dbReference>
<dbReference type="FunFam" id="3.40.50.10810:FF:000003">
    <property type="entry name" value="chromodomain-helicase-DNA-binding protein 8 isoform X4"/>
    <property type="match status" value="1"/>
</dbReference>
<protein>
    <submittedName>
        <fullName evidence="17">Chromodomain helicase DNA binding protein 6</fullName>
    </submittedName>
</protein>
<dbReference type="Gene3D" id="3.40.50.300">
    <property type="entry name" value="P-loop containing nucleotide triphosphate hydrolases"/>
    <property type="match status" value="1"/>
</dbReference>
<dbReference type="InterPro" id="IPR001650">
    <property type="entry name" value="Helicase_C-like"/>
</dbReference>
<dbReference type="InterPro" id="IPR000330">
    <property type="entry name" value="SNF2_N"/>
</dbReference>
<dbReference type="CDD" id="cd18793">
    <property type="entry name" value="SF2_C_SNF"/>
    <property type="match status" value="1"/>
</dbReference>
<dbReference type="InterPro" id="IPR023780">
    <property type="entry name" value="Chromo_domain"/>
</dbReference>
<evidence type="ECO:0000256" key="12">
    <source>
        <dbReference type="ARBA" id="ARBA00049360"/>
    </source>
</evidence>
<evidence type="ECO:0000256" key="1">
    <source>
        <dbReference type="ARBA" id="ARBA00004123"/>
    </source>
</evidence>
<dbReference type="InterPro" id="IPR049730">
    <property type="entry name" value="SNF2/RAD54-like_C"/>
</dbReference>
<keyword evidence="3" id="KW-0677">Repeat</keyword>
<proteinExistence type="inferred from homology"/>
<evidence type="ECO:0000313" key="17">
    <source>
        <dbReference type="Ensembl" id="ENSCCRP00000132830.1"/>
    </source>
</evidence>
<dbReference type="PROSITE" id="PS51192">
    <property type="entry name" value="HELICASE_ATP_BIND_1"/>
    <property type="match status" value="1"/>
</dbReference>
<keyword evidence="8" id="KW-0805">Transcription regulation</keyword>
<dbReference type="Proteomes" id="UP001108240">
    <property type="component" value="Unplaced"/>
</dbReference>
<dbReference type="GO" id="GO:0006325">
    <property type="term" value="P:chromatin organization"/>
    <property type="evidence" value="ECO:0007669"/>
    <property type="project" value="UniProtKB-KW"/>
</dbReference>
<keyword evidence="11" id="KW-0539">Nucleus</keyword>
<dbReference type="SMART" id="SM00298">
    <property type="entry name" value="CHROMO"/>
    <property type="match status" value="2"/>
</dbReference>
<comment type="catalytic activity">
    <reaction evidence="12">
        <text>ATP + H2O = ADP + phosphate + H(+)</text>
        <dbReference type="Rhea" id="RHEA:13065"/>
        <dbReference type="ChEBI" id="CHEBI:15377"/>
        <dbReference type="ChEBI" id="CHEBI:15378"/>
        <dbReference type="ChEBI" id="CHEBI:30616"/>
        <dbReference type="ChEBI" id="CHEBI:43474"/>
        <dbReference type="ChEBI" id="CHEBI:456216"/>
    </reaction>
</comment>
<dbReference type="PANTHER" id="PTHR46850">
    <property type="entry name" value="CHROMODOMAIN-HELICASE-DNA-BINDING PROTEIN 9"/>
    <property type="match status" value="1"/>
</dbReference>
<evidence type="ECO:0000313" key="18">
    <source>
        <dbReference type="Proteomes" id="UP001108240"/>
    </source>
</evidence>
<feature type="region of interest" description="Disordered" evidence="13">
    <location>
        <begin position="2275"/>
        <end position="2303"/>
    </location>
</feature>
<evidence type="ECO:0000256" key="6">
    <source>
        <dbReference type="ARBA" id="ARBA00022840"/>
    </source>
</evidence>
<dbReference type="PANTHER" id="PTHR46850:SF1">
    <property type="entry name" value="CHROMODOMAIN-HELICASE-DNA-BINDING PROTEIN 9"/>
    <property type="match status" value="1"/>
</dbReference>
<evidence type="ECO:0000259" key="14">
    <source>
        <dbReference type="PROSITE" id="PS50013"/>
    </source>
</evidence>
<evidence type="ECO:0000256" key="9">
    <source>
        <dbReference type="ARBA" id="ARBA00023125"/>
    </source>
</evidence>
<feature type="region of interest" description="Disordered" evidence="13">
    <location>
        <begin position="1982"/>
        <end position="2006"/>
    </location>
</feature>
<evidence type="ECO:0000256" key="3">
    <source>
        <dbReference type="ARBA" id="ARBA00022737"/>
    </source>
</evidence>
<dbReference type="CDD" id="cd18663">
    <property type="entry name" value="CD2_tandem_CHD5-9_like"/>
    <property type="match status" value="1"/>
</dbReference>
<dbReference type="FunFam" id="3.40.50.300:FF:000015">
    <property type="entry name" value="chromodomain-helicase-DNA-binding protein 9 isoform X1"/>
    <property type="match status" value="1"/>
</dbReference>
<dbReference type="InterPro" id="IPR027417">
    <property type="entry name" value="P-loop_NTPase"/>
</dbReference>
<reference evidence="17" key="1">
    <citation type="submission" date="2025-08" db="UniProtKB">
        <authorList>
            <consortium name="Ensembl"/>
        </authorList>
    </citation>
    <scope>IDENTIFICATION</scope>
</reference>
<keyword evidence="18" id="KW-1185">Reference proteome</keyword>
<dbReference type="InterPro" id="IPR051493">
    <property type="entry name" value="CHD"/>
</dbReference>
<dbReference type="GO" id="GO:0016787">
    <property type="term" value="F:hydrolase activity"/>
    <property type="evidence" value="ECO:0007669"/>
    <property type="project" value="UniProtKB-KW"/>
</dbReference>
<evidence type="ECO:0000256" key="7">
    <source>
        <dbReference type="ARBA" id="ARBA00022853"/>
    </source>
</evidence>
<evidence type="ECO:0000256" key="10">
    <source>
        <dbReference type="ARBA" id="ARBA00023163"/>
    </source>
</evidence>